<sequence>MNLRDYVLDVGEIHKESFVVNTLTAIIYQYLFRSIYVDYLVPVWGYFGYRIENTDYLPMIATDFLAIIPIVFYNATKRISDFFAIIIYIMVYVPSITALQYYYLDYWVALPYQLAFFISMILFFYCPRNILSNESYDTKTDIIPEKYYFYVGILFATLIIVVFGSKLRLVSFSELYDLRSENQEASNSFPLMEYIKLWSFSFLGPLFIAIGFYQRNKKKIWAGLLLNLLVFMATGLKAAIGIPILECGLCYYLRKNVYNRYSLKYVFPLAVFILVLLYLPSTASEVMFTIDAVIFMRTIGISALLTPAYIDVFSEVPYTFFSHIGIVNAVTHMYPFTDPSMGTAVWDVYDGVVTAMNANANFLITDGISSMGVVGILIVAIVFYYILSLLNKLSYRHDQDFVIAMMLGQVVNISNISLFTTLLSCGLLFNMILMRYSTINK</sequence>
<feature type="transmembrane region" description="Helical" evidence="1">
    <location>
        <begin position="82"/>
        <end position="103"/>
    </location>
</feature>
<protein>
    <recommendedName>
        <fullName evidence="4">Oligosaccharide repeat unit polymerase</fullName>
    </recommendedName>
</protein>
<feature type="transmembrane region" description="Helical" evidence="1">
    <location>
        <begin position="18"/>
        <end position="36"/>
    </location>
</feature>
<feature type="transmembrane region" description="Helical" evidence="1">
    <location>
        <begin position="147"/>
        <end position="165"/>
    </location>
</feature>
<proteinExistence type="predicted"/>
<keyword evidence="1" id="KW-1133">Transmembrane helix</keyword>
<gene>
    <name evidence="2" type="ORF">SAMN05216462_2913</name>
</gene>
<name>A0A1H4ERS3_XYLRU</name>
<evidence type="ECO:0008006" key="4">
    <source>
        <dbReference type="Google" id="ProtNLM"/>
    </source>
</evidence>
<organism evidence="2 3">
    <name type="scientific">Xylanibacter ruminicola</name>
    <name type="common">Prevotella ruminicola</name>
    <dbReference type="NCBI Taxonomy" id="839"/>
    <lineage>
        <taxon>Bacteria</taxon>
        <taxon>Pseudomonadati</taxon>
        <taxon>Bacteroidota</taxon>
        <taxon>Bacteroidia</taxon>
        <taxon>Bacteroidales</taxon>
        <taxon>Prevotellaceae</taxon>
        <taxon>Xylanibacter</taxon>
    </lineage>
</organism>
<accession>A0A1H4ERS3</accession>
<dbReference type="EMBL" id="FNRF01000006">
    <property type="protein sequence ID" value="SEA87617.1"/>
    <property type="molecule type" value="Genomic_DNA"/>
</dbReference>
<feature type="transmembrane region" description="Helical" evidence="1">
    <location>
        <begin position="262"/>
        <end position="279"/>
    </location>
</feature>
<dbReference type="Proteomes" id="UP000182257">
    <property type="component" value="Unassembled WGS sequence"/>
</dbReference>
<feature type="transmembrane region" description="Helical" evidence="1">
    <location>
        <begin position="286"/>
        <end position="310"/>
    </location>
</feature>
<feature type="transmembrane region" description="Helical" evidence="1">
    <location>
        <begin position="56"/>
        <end position="75"/>
    </location>
</feature>
<feature type="transmembrane region" description="Helical" evidence="1">
    <location>
        <begin position="220"/>
        <end position="242"/>
    </location>
</feature>
<feature type="transmembrane region" description="Helical" evidence="1">
    <location>
        <begin position="109"/>
        <end position="126"/>
    </location>
</feature>
<evidence type="ECO:0000313" key="3">
    <source>
        <dbReference type="Proteomes" id="UP000182257"/>
    </source>
</evidence>
<feature type="transmembrane region" description="Helical" evidence="1">
    <location>
        <begin position="368"/>
        <end position="390"/>
    </location>
</feature>
<dbReference type="OrthoDB" id="1437440at2"/>
<feature type="transmembrane region" description="Helical" evidence="1">
    <location>
        <begin position="195"/>
        <end position="213"/>
    </location>
</feature>
<feature type="transmembrane region" description="Helical" evidence="1">
    <location>
        <begin position="410"/>
        <end position="433"/>
    </location>
</feature>
<reference evidence="2 3" key="1">
    <citation type="submission" date="2016-10" db="EMBL/GenBank/DDBJ databases">
        <authorList>
            <person name="de Groot N.N."/>
        </authorList>
    </citation>
    <scope>NUCLEOTIDE SEQUENCE [LARGE SCALE GENOMIC DNA]</scope>
    <source>
        <strain evidence="2 3">D31d</strain>
    </source>
</reference>
<evidence type="ECO:0000313" key="2">
    <source>
        <dbReference type="EMBL" id="SEA87617.1"/>
    </source>
</evidence>
<keyword evidence="1" id="KW-0472">Membrane</keyword>
<evidence type="ECO:0000256" key="1">
    <source>
        <dbReference type="SAM" id="Phobius"/>
    </source>
</evidence>
<dbReference type="AlphaFoldDB" id="A0A1H4ERS3"/>
<keyword evidence="1" id="KW-0812">Transmembrane</keyword>
<dbReference type="RefSeq" id="WP_074762130.1">
    <property type="nucleotide sequence ID" value="NZ_FNRF01000006.1"/>
</dbReference>